<name>A0A2A6DZ11_9BACL</name>
<dbReference type="Proteomes" id="UP000243688">
    <property type="component" value="Unassembled WGS sequence"/>
</dbReference>
<reference evidence="1 2" key="1">
    <citation type="submission" date="2016-12" db="EMBL/GenBank/DDBJ databases">
        <title>Candidatus Reconcilibacillus cellulovorans genome.</title>
        <authorList>
            <person name="Kolinko S."/>
            <person name="Wu Y.-W."/>
            <person name="Tachea F."/>
            <person name="Denzel E."/>
            <person name="Hiras J."/>
            <person name="Baecker N."/>
            <person name="Chan L.J."/>
            <person name="Eichorst S.A."/>
            <person name="Frey D."/>
            <person name="Adams P.D."/>
            <person name="Pray T."/>
            <person name="Tanjore D."/>
            <person name="Petzold C.J."/>
            <person name="Gladden J.M."/>
            <person name="Simmons B.A."/>
            <person name="Singer S.W."/>
        </authorList>
    </citation>
    <scope>NUCLEOTIDE SEQUENCE [LARGE SCALE GENOMIC DNA]</scope>
    <source>
        <strain evidence="1">JTherm</strain>
    </source>
</reference>
<evidence type="ECO:0000313" key="2">
    <source>
        <dbReference type="Proteomes" id="UP000243688"/>
    </source>
</evidence>
<protein>
    <submittedName>
        <fullName evidence="1">Uncharacterized protein</fullName>
    </submittedName>
</protein>
<evidence type="ECO:0000313" key="1">
    <source>
        <dbReference type="EMBL" id="PDO09932.1"/>
    </source>
</evidence>
<proteinExistence type="predicted"/>
<dbReference type="EMBL" id="MOXJ01000023">
    <property type="protein sequence ID" value="PDO09932.1"/>
    <property type="molecule type" value="Genomic_DNA"/>
</dbReference>
<dbReference type="AlphaFoldDB" id="A0A2A6DZ11"/>
<sequence length="68" mass="7275">MQKARQIGALTVNPTDENLPEGLIKHFGAVNVYGMTVPDVDVFVDAAGAPVFQTFFELECDPYTDGGG</sequence>
<organism evidence="1 2">
    <name type="scientific">Candidatus Reconcilbacillus cellulovorans</name>
    <dbReference type="NCBI Taxonomy" id="1906605"/>
    <lineage>
        <taxon>Bacteria</taxon>
        <taxon>Bacillati</taxon>
        <taxon>Bacillota</taxon>
        <taxon>Bacilli</taxon>
        <taxon>Bacillales</taxon>
        <taxon>Paenibacillaceae</taxon>
        <taxon>Candidatus Reconcilbacillus</taxon>
    </lineage>
</organism>
<gene>
    <name evidence="1" type="ORF">BLM47_09810</name>
</gene>
<accession>A0A2A6DZ11</accession>
<comment type="caution">
    <text evidence="1">The sequence shown here is derived from an EMBL/GenBank/DDBJ whole genome shotgun (WGS) entry which is preliminary data.</text>
</comment>